<feature type="compositionally biased region" description="Basic and acidic residues" evidence="1">
    <location>
        <begin position="344"/>
        <end position="355"/>
    </location>
</feature>
<feature type="non-terminal residue" evidence="2">
    <location>
        <position position="1"/>
    </location>
</feature>
<dbReference type="EMBL" id="WEIT01000109">
    <property type="protein sequence ID" value="NWI72041.1"/>
    <property type="molecule type" value="Genomic_DNA"/>
</dbReference>
<accession>A0A851DMS2</accession>
<feature type="region of interest" description="Disordered" evidence="1">
    <location>
        <begin position="1"/>
        <end position="115"/>
    </location>
</feature>
<evidence type="ECO:0000313" key="3">
    <source>
        <dbReference type="Proteomes" id="UP000604080"/>
    </source>
</evidence>
<keyword evidence="3" id="KW-1185">Reference proteome</keyword>
<comment type="caution">
    <text evidence="2">The sequence shown here is derived from an EMBL/GenBank/DDBJ whole genome shotgun (WGS) entry which is preliminary data.</text>
</comment>
<feature type="non-terminal residue" evidence="2">
    <location>
        <position position="374"/>
    </location>
</feature>
<evidence type="ECO:0000313" key="2">
    <source>
        <dbReference type="EMBL" id="NWI72041.1"/>
    </source>
</evidence>
<feature type="compositionally biased region" description="Low complexity" evidence="1">
    <location>
        <begin position="65"/>
        <end position="87"/>
    </location>
</feature>
<proteinExistence type="predicted"/>
<reference evidence="2" key="1">
    <citation type="submission" date="2019-10" db="EMBL/GenBank/DDBJ databases">
        <title>Bird 10,000 Genomes (B10K) Project - Family phase.</title>
        <authorList>
            <person name="Zhang G."/>
        </authorList>
    </citation>
    <scope>NUCLEOTIDE SEQUENCE</scope>
    <source>
        <strain evidence="2">B10K-DU-002-56</strain>
        <tissue evidence="2">Muscle</tissue>
    </source>
</reference>
<dbReference type="AlphaFoldDB" id="A0A851DMS2"/>
<name>A0A851DMS2_9CORV</name>
<feature type="region of interest" description="Disordered" evidence="1">
    <location>
        <begin position="255"/>
        <end position="374"/>
    </location>
</feature>
<sequence length="374" mass="39884">MASKKPLLSPIPESPEVFSSLSSPNSPKADALFTEAAGRADPGSRGACGAPPREPGAARTRGQEPRAAAAAAPGPGLPQEAAGSSSAERSELPGSLEPAAEFSKIVPDAEGDFDTSEYFQQGEETPCEKEAEESSSLLEKEELQGNGLTGLEILQQREVQEGAQRTECPQKDSVRGGVARRRRRSSCAFSFPPAENLGITGTDAAVCSYSVEEILSVPQPCRSRSSAGAEVRVRRSMRLSRDAASEGLAWVQLPGETPLQPPLPGSAPRARRTSSTSILAENIHRRQRKLLPLPAPGKENEGSAPAAAAPGRRGRRRSSLCEATAREMPWAPTQRRRNTNSGCGKDRSNQKHSEEAETPELQLKEVSCISDFLK</sequence>
<feature type="region of interest" description="Disordered" evidence="1">
    <location>
        <begin position="160"/>
        <end position="185"/>
    </location>
</feature>
<feature type="compositionally biased region" description="Low complexity" evidence="1">
    <location>
        <begin position="302"/>
        <end position="311"/>
    </location>
</feature>
<evidence type="ECO:0000256" key="1">
    <source>
        <dbReference type="SAM" id="MobiDB-lite"/>
    </source>
</evidence>
<dbReference type="Proteomes" id="UP000604080">
    <property type="component" value="Unassembled WGS sequence"/>
</dbReference>
<gene>
    <name evidence="2" type="primary">Cdca2_0</name>
    <name evidence="2" type="ORF">DRYGAM_R14317</name>
</gene>
<organism evidence="2 3">
    <name type="scientific">Dryoscopus gambensis</name>
    <dbReference type="NCBI Taxonomy" id="85069"/>
    <lineage>
        <taxon>Eukaryota</taxon>
        <taxon>Metazoa</taxon>
        <taxon>Chordata</taxon>
        <taxon>Craniata</taxon>
        <taxon>Vertebrata</taxon>
        <taxon>Euteleostomi</taxon>
        <taxon>Archelosauria</taxon>
        <taxon>Archosauria</taxon>
        <taxon>Dinosauria</taxon>
        <taxon>Saurischia</taxon>
        <taxon>Theropoda</taxon>
        <taxon>Coelurosauria</taxon>
        <taxon>Aves</taxon>
        <taxon>Neognathae</taxon>
        <taxon>Neoaves</taxon>
        <taxon>Telluraves</taxon>
        <taxon>Australaves</taxon>
        <taxon>Passeriformes</taxon>
        <taxon>Corvoidea</taxon>
        <taxon>Malaconotidae</taxon>
        <taxon>Dryoscopus</taxon>
    </lineage>
</organism>
<protein>
    <submittedName>
        <fullName evidence="2">CDCA2 protein</fullName>
    </submittedName>
</protein>
<feature type="compositionally biased region" description="Polar residues" evidence="1">
    <location>
        <begin position="17"/>
        <end position="26"/>
    </location>
</feature>